<gene>
    <name evidence="1" type="ORF">ACFPZ3_27490</name>
</gene>
<dbReference type="RefSeq" id="WP_379517123.1">
    <property type="nucleotide sequence ID" value="NZ_JBHSPA010000031.1"/>
</dbReference>
<keyword evidence="2" id="KW-1185">Reference proteome</keyword>
<dbReference type="Proteomes" id="UP001596058">
    <property type="component" value="Unassembled WGS sequence"/>
</dbReference>
<dbReference type="InterPro" id="IPR012338">
    <property type="entry name" value="Beta-lactam/transpept-like"/>
</dbReference>
<name>A0ABW1CPE8_9ACTN</name>
<proteinExistence type="predicted"/>
<organism evidence="1 2">
    <name type="scientific">Nonomuraea insulae</name>
    <dbReference type="NCBI Taxonomy" id="1616787"/>
    <lineage>
        <taxon>Bacteria</taxon>
        <taxon>Bacillati</taxon>
        <taxon>Actinomycetota</taxon>
        <taxon>Actinomycetes</taxon>
        <taxon>Streptosporangiales</taxon>
        <taxon>Streptosporangiaceae</taxon>
        <taxon>Nonomuraea</taxon>
    </lineage>
</organism>
<dbReference type="EMBL" id="JBHSPA010000031">
    <property type="protein sequence ID" value="MFC5827619.1"/>
    <property type="molecule type" value="Genomic_DNA"/>
</dbReference>
<dbReference type="Gene3D" id="3.40.710.10">
    <property type="entry name" value="DD-peptidase/beta-lactamase superfamily"/>
    <property type="match status" value="1"/>
</dbReference>
<evidence type="ECO:0000313" key="2">
    <source>
        <dbReference type="Proteomes" id="UP001596058"/>
    </source>
</evidence>
<accession>A0ABW1CPE8</accession>
<sequence>MDVTDVHGTVANGFEPVMDAFQRNFAQDAGVGAALTVYQHGARTPRTRSCS</sequence>
<evidence type="ECO:0000313" key="1">
    <source>
        <dbReference type="EMBL" id="MFC5827619.1"/>
    </source>
</evidence>
<comment type="caution">
    <text evidence="1">The sequence shown here is derived from an EMBL/GenBank/DDBJ whole genome shotgun (WGS) entry which is preliminary data.</text>
</comment>
<reference evidence="2" key="1">
    <citation type="journal article" date="2019" name="Int. J. Syst. Evol. Microbiol.">
        <title>The Global Catalogue of Microorganisms (GCM) 10K type strain sequencing project: providing services to taxonomists for standard genome sequencing and annotation.</title>
        <authorList>
            <consortium name="The Broad Institute Genomics Platform"/>
            <consortium name="The Broad Institute Genome Sequencing Center for Infectious Disease"/>
            <person name="Wu L."/>
            <person name="Ma J."/>
        </authorList>
    </citation>
    <scope>NUCLEOTIDE SEQUENCE [LARGE SCALE GENOMIC DNA]</scope>
    <source>
        <strain evidence="2">CCUG 53903</strain>
    </source>
</reference>
<protein>
    <submittedName>
        <fullName evidence="1">Uncharacterized protein</fullName>
    </submittedName>
</protein>